<feature type="compositionally biased region" description="Low complexity" evidence="9">
    <location>
        <begin position="932"/>
        <end position="953"/>
    </location>
</feature>
<evidence type="ECO:0000256" key="2">
    <source>
        <dbReference type="ARBA" id="ARBA00009354"/>
    </source>
</evidence>
<feature type="compositionally biased region" description="Low complexity" evidence="9">
    <location>
        <begin position="623"/>
        <end position="642"/>
    </location>
</feature>
<feature type="domain" description="Mediator complex subunit Med13 C-terminal" evidence="10">
    <location>
        <begin position="1615"/>
        <end position="1977"/>
    </location>
</feature>
<evidence type="ECO:0000313" key="13">
    <source>
        <dbReference type="Proteomes" id="UP001465976"/>
    </source>
</evidence>
<comment type="subunit">
    <text evidence="8">Component of the SRB8-11 complex, which itself associates with the Mediator complex.</text>
</comment>
<feature type="compositionally biased region" description="Acidic residues" evidence="9">
    <location>
        <begin position="1184"/>
        <end position="1200"/>
    </location>
</feature>
<evidence type="ECO:0000256" key="9">
    <source>
        <dbReference type="SAM" id="MobiDB-lite"/>
    </source>
</evidence>
<feature type="compositionally biased region" description="Polar residues" evidence="9">
    <location>
        <begin position="587"/>
        <end position="597"/>
    </location>
</feature>
<keyword evidence="5 8" id="KW-0010">Activator</keyword>
<evidence type="ECO:0000256" key="8">
    <source>
        <dbReference type="RuleBase" id="RU364134"/>
    </source>
</evidence>
<feature type="domain" description="Mediator complex subunit Med13 N-terminal" evidence="11">
    <location>
        <begin position="16"/>
        <end position="333"/>
    </location>
</feature>
<sequence>MVLNIDDDGLLAAELDVPSVAYAVYTSASTSAIQTARSKLLQLDAENGLQSSFISTVQVTAAAASLYVFRLPQCVEDVEISLKMLREIVADGAQLKEDPGVLKPGYLYPCSDECSYLPPCPNCLNPASTSSAPPPPSTSPASRLPRRPWRDVWAKFLDAVRERIIADVVKRSTSTGRTVNRLKDGFLLGQVPSKLSGTMNEWAAGWESRVKTRSLIYTHLHLHLSGETLTIHPTLSPTPFVPLSNLIPRNASPGESLQQGTPITLLPYATPAHFLSSYNGPTSSLTKQFREALQGCGTMPLDTKSTYIIAWIPVENANGEEKGLTVIYPTELCVGFVPAPGTIPLHSLAFRSANAPPSSTNTPTSAVPPSTLNSFTQSFTTAGPWTAFGRTLLPTIPALPGPLQPSPTVQHMHPPGSALSAHTAVAAMSPGAAHFGRDMLSTATSYMPTPPTSGAAATSFTSAYSAIHGQPTSSTIPASPYVSTQPPPVTHVVSTSHTPLYATPASIPPAEKHAYALSRVLSYSFKELQQSQQDVANGTAPIQTNLPDQPDIQRLLKSAQGIGGYIDAVAKDREKERERMRLGGTKAASNDQGSSQGPPKPQVPILNQQPVPYPPITQAPTYPHSIPSPQQPLPQQQQQTFYPSPPDPQSSGHAYVPSAVSPTVQAADVKQQDDTEMTTSTVQATSAPEASNTNEVKEEEMADDEDLFGASPGASPLPESPPTITEDVPVEPTTDPPDPAPVAVAVAVPVKQKSEPSDSLWGDLMEPDIMGWGFDIDSMDMGSGMGMDIDMFGFGTSSSSTSMDIKPTQAVMRPPPPPPAQSSTSQGASSVASAARSTPVVTKSNAFDDDITDDDFNWFDTHDSGSGAGNTFLGLGGSTSMTPTGSLDSGATLFSSISPSHSSATPTQPTHSGSDPYTSAHPGGMHPPPVPHHAFSFAPSPASTASPWSHPPHQIAAAGTPNTPSVPSDMFPLSPPEEGGGIGMTMAVGTPLTAGTPQTPTTSTGGATARWGAGWGVQLESPFSSPERRHATIREVRKDGDSAVDGRRLSLFDPIPFAASHRVADSKYVCGKFMMPSPPMDGDPEDGPGYFSIEKDETETSTGLTPYLKGLRVQYNTKTDPRIGTVKQLRVRGVKRKRGGSDNGTGSRVVTPAWVKTWEADWKETRPLRKDARPLSPAPSDQGSEGDSDDDQDSDDEDPYDWTGTSTPISDFSRPTTPLPHYVPMGPSLLPTHFHHAHLLPLSSPLRNRDSPHEDTHMSVVGGSGAAASVPTPVSPAAMMGVASEKSKSLEAAAKMVAREVVENDVWGLAWRTNSCFGKGATTNKQWAEPGMTLDSLAAVGLGLEMGQQDVSVADVKLVKELLNGAVSLQGPLKLKDIFESEPSDFSPLASAASKSRSVSPLDPPLVSVGKGDTVIDIMPTGLRFWEKLGLGPKHGEKSATAFVLFEDHGEWRQHQVKVWLSNLATLYRGKNLGDLIPGPNSQGEQEKDGLVPLRFDSSFRKTLASFVASLPTPQSSFVFFIVVPTAAMSLSSPVLRQVFFAVKKAIKNYSEAQILFQFIPEELLLGNMDPSSPDDLGTTRLCCSLYNRILQPVERVMSRPLFEHTLRVRDFFQEPAVTLSRPSSDTKVTYVNSARTSLGVMDRHTLLHVGYQVSHCKKWILAACIDQRGESHDLKVWLSQPPDSERDDMVSEVEVVRKVWSFAIQFAERADVEWRIVFAKLGLLSPAELDAWNARLVTSLSDRRRTPFHVSVVSVDTSSPWFILPSRPAFTSTPTAPATTVKAPPLNRSISMPSKLPSKNGNSQLFVDGTTTTYALFYKAPLSFSAIPTLESVGITSSIVADDSSAATRDEERPQASSLLPLCSATLVRNSSSPTVSASTSSTTSRMLDVHLMHAAGSRGSTYPLTSRSSASRNSSAAPTPAASGSTPVEATSIKAIHQSLLRDIVHSYYSLSVLSSSRMQLTGVNNLLPFHLGAVEAMRNALSIGRGSMDGYD</sequence>
<evidence type="ECO:0000256" key="4">
    <source>
        <dbReference type="ARBA" id="ARBA00023015"/>
    </source>
</evidence>
<evidence type="ECO:0000256" key="6">
    <source>
        <dbReference type="ARBA" id="ARBA00023163"/>
    </source>
</evidence>
<evidence type="ECO:0000256" key="5">
    <source>
        <dbReference type="ARBA" id="ARBA00023159"/>
    </source>
</evidence>
<evidence type="ECO:0000256" key="1">
    <source>
        <dbReference type="ARBA" id="ARBA00004123"/>
    </source>
</evidence>
<accession>A0ABR3FQ36</accession>
<feature type="region of interest" description="Disordered" evidence="9">
    <location>
        <begin position="570"/>
        <end position="736"/>
    </location>
</feature>
<feature type="compositionally biased region" description="Polar residues" evidence="9">
    <location>
        <begin position="1203"/>
        <end position="1216"/>
    </location>
</feature>
<feature type="compositionally biased region" description="Polar residues" evidence="9">
    <location>
        <begin position="883"/>
        <end position="894"/>
    </location>
</feature>
<feature type="region of interest" description="Disordered" evidence="9">
    <location>
        <begin position="883"/>
        <end position="976"/>
    </location>
</feature>
<evidence type="ECO:0000256" key="7">
    <source>
        <dbReference type="ARBA" id="ARBA00023242"/>
    </source>
</evidence>
<comment type="caution">
    <text evidence="12">The sequence shown here is derived from an EMBL/GenBank/DDBJ whole genome shotgun (WGS) entry which is preliminary data.</text>
</comment>
<feature type="region of interest" description="Disordered" evidence="9">
    <location>
        <begin position="1165"/>
        <end position="1219"/>
    </location>
</feature>
<comment type="subcellular location">
    <subcellularLocation>
        <location evidence="1 8">Nucleus</location>
    </subcellularLocation>
</comment>
<evidence type="ECO:0000256" key="3">
    <source>
        <dbReference type="ARBA" id="ARBA00022491"/>
    </source>
</evidence>
<reference evidence="12 13" key="1">
    <citation type="submission" date="2024-02" db="EMBL/GenBank/DDBJ databases">
        <title>A draft genome for the cacao thread blight pathogen Marasmius crinis-equi.</title>
        <authorList>
            <person name="Cohen S.P."/>
            <person name="Baruah I.K."/>
            <person name="Amoako-Attah I."/>
            <person name="Bukari Y."/>
            <person name="Meinhardt L.W."/>
            <person name="Bailey B.A."/>
        </authorList>
    </citation>
    <scope>NUCLEOTIDE SEQUENCE [LARGE SCALE GENOMIC DNA]</scope>
    <source>
        <strain evidence="12 13">GH-76</strain>
    </source>
</reference>
<dbReference type="EMBL" id="JBAHYK010000149">
    <property type="protein sequence ID" value="KAL0577556.1"/>
    <property type="molecule type" value="Genomic_DNA"/>
</dbReference>
<organism evidence="12 13">
    <name type="scientific">Marasmius crinis-equi</name>
    <dbReference type="NCBI Taxonomy" id="585013"/>
    <lineage>
        <taxon>Eukaryota</taxon>
        <taxon>Fungi</taxon>
        <taxon>Dikarya</taxon>
        <taxon>Basidiomycota</taxon>
        <taxon>Agaricomycotina</taxon>
        <taxon>Agaricomycetes</taxon>
        <taxon>Agaricomycetidae</taxon>
        <taxon>Agaricales</taxon>
        <taxon>Marasmiineae</taxon>
        <taxon>Marasmiaceae</taxon>
        <taxon>Marasmius</taxon>
    </lineage>
</organism>
<feature type="compositionally biased region" description="Basic residues" evidence="9">
    <location>
        <begin position="1129"/>
        <end position="1138"/>
    </location>
</feature>
<protein>
    <recommendedName>
        <fullName evidence="8">Mediator of RNA polymerase II transcription subunit 13</fullName>
    </recommendedName>
    <alternativeName>
        <fullName evidence="8">Mediator complex subunit 13</fullName>
    </alternativeName>
</protein>
<dbReference type="Proteomes" id="UP001465976">
    <property type="component" value="Unassembled WGS sequence"/>
</dbReference>
<dbReference type="Pfam" id="PF06333">
    <property type="entry name" value="Med13_C"/>
    <property type="match status" value="1"/>
</dbReference>
<feature type="compositionally biased region" description="Basic and acidic residues" evidence="9">
    <location>
        <begin position="570"/>
        <end position="581"/>
    </location>
</feature>
<dbReference type="InterPro" id="IPR009401">
    <property type="entry name" value="Med13_C"/>
</dbReference>
<feature type="region of interest" description="Disordered" evidence="9">
    <location>
        <begin position="1129"/>
        <end position="1149"/>
    </location>
</feature>
<keyword evidence="6 8" id="KW-0804">Transcription</keyword>
<proteinExistence type="inferred from homology"/>
<keyword evidence="4 8" id="KW-0805">Transcription regulation</keyword>
<dbReference type="PANTHER" id="PTHR24216">
    <property type="entry name" value="PAXILLIN-RELATED"/>
    <property type="match status" value="1"/>
</dbReference>
<feature type="compositionally biased region" description="Low complexity" evidence="9">
    <location>
        <begin position="798"/>
        <end position="812"/>
    </location>
</feature>
<feature type="region of interest" description="Disordered" evidence="9">
    <location>
        <begin position="1900"/>
        <end position="1930"/>
    </location>
</feature>
<feature type="compositionally biased region" description="Acidic residues" evidence="9">
    <location>
        <begin position="697"/>
        <end position="707"/>
    </location>
</feature>
<feature type="compositionally biased region" description="Polar residues" evidence="9">
    <location>
        <begin position="677"/>
        <end position="694"/>
    </location>
</feature>
<dbReference type="PANTHER" id="PTHR24216:SF65">
    <property type="entry name" value="PAXILLIN-LIKE PROTEIN 1"/>
    <property type="match status" value="1"/>
</dbReference>
<name>A0ABR3FQ36_9AGAR</name>
<feature type="compositionally biased region" description="Low complexity" evidence="9">
    <location>
        <begin position="821"/>
        <end position="840"/>
    </location>
</feature>
<feature type="compositionally biased region" description="Low complexity" evidence="9">
    <location>
        <begin position="1907"/>
        <end position="1929"/>
    </location>
</feature>
<keyword evidence="7 8" id="KW-0539">Nucleus</keyword>
<evidence type="ECO:0000259" key="10">
    <source>
        <dbReference type="Pfam" id="PF06333"/>
    </source>
</evidence>
<comment type="function">
    <text evidence="8">Component of the SRB8-11 complex. The SRB8-11 complex is a regulatory module of the Mediator complex which is itself involved in regulation of basal and activated RNA polymerase II-dependent transcription. The SRB8-11 complex may be involved in the transcriptional repression of a subset of genes regulated by Mediator. It may inhibit the association of the Mediator complex with RNA polymerase II to form the holoenzyme complex.</text>
</comment>
<evidence type="ECO:0000259" key="11">
    <source>
        <dbReference type="Pfam" id="PF11597"/>
    </source>
</evidence>
<gene>
    <name evidence="12" type="ORF">V5O48_004419</name>
</gene>
<evidence type="ECO:0000313" key="12">
    <source>
        <dbReference type="EMBL" id="KAL0577556.1"/>
    </source>
</evidence>
<feature type="compositionally biased region" description="Polar residues" evidence="9">
    <location>
        <begin position="904"/>
        <end position="917"/>
    </location>
</feature>
<dbReference type="Pfam" id="PF11597">
    <property type="entry name" value="Med13_N"/>
    <property type="match status" value="1"/>
</dbReference>
<keyword evidence="13" id="KW-1185">Reference proteome</keyword>
<feature type="region of interest" description="Disordered" evidence="9">
    <location>
        <begin position="798"/>
        <end position="840"/>
    </location>
</feature>
<dbReference type="InterPro" id="IPR021643">
    <property type="entry name" value="Mediator_Med13_N"/>
</dbReference>
<keyword evidence="3 8" id="KW-0678">Repressor</keyword>
<comment type="similarity">
    <text evidence="2 8">Belongs to the Mediator complex subunit 13 family.</text>
</comment>